<evidence type="ECO:0000313" key="2">
    <source>
        <dbReference type="Proteomes" id="UP001063166"/>
    </source>
</evidence>
<proteinExistence type="predicted"/>
<comment type="caution">
    <text evidence="1">The sequence shown here is derived from an EMBL/GenBank/DDBJ whole genome shotgun (WGS) entry which is preliminary data.</text>
</comment>
<gene>
    <name evidence="1" type="ORF">LshimejAT787_0209510</name>
</gene>
<keyword evidence="2" id="KW-1185">Reference proteome</keyword>
<accession>A0A9P3PH42</accession>
<reference evidence="1" key="1">
    <citation type="submission" date="2022-07" db="EMBL/GenBank/DDBJ databases">
        <title>The genome of Lyophyllum shimeji provides insight into the initial evolution of ectomycorrhizal fungal genome.</title>
        <authorList>
            <person name="Kobayashi Y."/>
            <person name="Shibata T."/>
            <person name="Hirakawa H."/>
            <person name="Shigenobu S."/>
            <person name="Nishiyama T."/>
            <person name="Yamada A."/>
            <person name="Hasebe M."/>
            <person name="Kawaguchi M."/>
        </authorList>
    </citation>
    <scope>NUCLEOTIDE SEQUENCE</scope>
    <source>
        <strain evidence="1">AT787</strain>
    </source>
</reference>
<dbReference type="OrthoDB" id="432970at2759"/>
<protein>
    <submittedName>
        <fullName evidence="1">MYND finger</fullName>
    </submittedName>
</protein>
<dbReference type="AlphaFoldDB" id="A0A9P3PH42"/>
<evidence type="ECO:0000313" key="1">
    <source>
        <dbReference type="EMBL" id="GLB35386.1"/>
    </source>
</evidence>
<dbReference type="Proteomes" id="UP001063166">
    <property type="component" value="Unassembled WGS sequence"/>
</dbReference>
<name>A0A9P3PH42_LYOSH</name>
<sequence>MINNDEYFASCHLLQRRMHQTRLEIFSGPKRRKRRRTKPSVQITRLQRHTERLPQTQAIVKSFPCGRLESDGSFNFNIARRRFDVLGVSGYGYWSHRGGLVPHQDLGMAPDIVSTPYATRCSKIFESFDYLDGKDLLRRRHLSDDEGWKPPSSYRIETSCRLLLNQSHSLTMREVLSIVKAGTVGENSRKNLQLPFSCTSH</sequence>
<organism evidence="1 2">
    <name type="scientific">Lyophyllum shimeji</name>
    <name type="common">Hon-shimeji</name>
    <name type="synonym">Tricholoma shimeji</name>
    <dbReference type="NCBI Taxonomy" id="47721"/>
    <lineage>
        <taxon>Eukaryota</taxon>
        <taxon>Fungi</taxon>
        <taxon>Dikarya</taxon>
        <taxon>Basidiomycota</taxon>
        <taxon>Agaricomycotina</taxon>
        <taxon>Agaricomycetes</taxon>
        <taxon>Agaricomycetidae</taxon>
        <taxon>Agaricales</taxon>
        <taxon>Tricholomatineae</taxon>
        <taxon>Lyophyllaceae</taxon>
        <taxon>Lyophyllum</taxon>
    </lineage>
</organism>
<dbReference type="EMBL" id="BRPK01000002">
    <property type="protein sequence ID" value="GLB35386.1"/>
    <property type="molecule type" value="Genomic_DNA"/>
</dbReference>